<accession>A0A251SHF1</accession>
<dbReference type="Proteomes" id="UP000215914">
    <property type="component" value="Chromosome 14"/>
</dbReference>
<keyword evidence="2" id="KW-1185">Reference proteome</keyword>
<gene>
    <name evidence="1" type="ORF">HannXRQ_Chr14g0440421</name>
</gene>
<evidence type="ECO:0000313" key="1">
    <source>
        <dbReference type="EMBL" id="OTF97962.1"/>
    </source>
</evidence>
<sequence length="53" mass="6098">MPLIFLHDGAGFHKLLLSSIIAPFYFSDLQLILRFNQLLLCMYILTQSIGENQ</sequence>
<evidence type="ECO:0000313" key="2">
    <source>
        <dbReference type="Proteomes" id="UP000215914"/>
    </source>
</evidence>
<protein>
    <submittedName>
        <fullName evidence="1">Uncharacterized protein</fullName>
    </submittedName>
</protein>
<dbReference type="InParanoid" id="A0A251SHF1"/>
<organism evidence="1 2">
    <name type="scientific">Helianthus annuus</name>
    <name type="common">Common sunflower</name>
    <dbReference type="NCBI Taxonomy" id="4232"/>
    <lineage>
        <taxon>Eukaryota</taxon>
        <taxon>Viridiplantae</taxon>
        <taxon>Streptophyta</taxon>
        <taxon>Embryophyta</taxon>
        <taxon>Tracheophyta</taxon>
        <taxon>Spermatophyta</taxon>
        <taxon>Magnoliopsida</taxon>
        <taxon>eudicotyledons</taxon>
        <taxon>Gunneridae</taxon>
        <taxon>Pentapetalae</taxon>
        <taxon>asterids</taxon>
        <taxon>campanulids</taxon>
        <taxon>Asterales</taxon>
        <taxon>Asteraceae</taxon>
        <taxon>Asteroideae</taxon>
        <taxon>Heliantheae alliance</taxon>
        <taxon>Heliantheae</taxon>
        <taxon>Helianthus</taxon>
    </lineage>
</organism>
<reference evidence="2" key="1">
    <citation type="journal article" date="2017" name="Nature">
        <title>The sunflower genome provides insights into oil metabolism, flowering and Asterid evolution.</title>
        <authorList>
            <person name="Badouin H."/>
            <person name="Gouzy J."/>
            <person name="Grassa C.J."/>
            <person name="Murat F."/>
            <person name="Staton S.E."/>
            <person name="Cottret L."/>
            <person name="Lelandais-Briere C."/>
            <person name="Owens G.L."/>
            <person name="Carrere S."/>
            <person name="Mayjonade B."/>
            <person name="Legrand L."/>
            <person name="Gill N."/>
            <person name="Kane N.C."/>
            <person name="Bowers J.E."/>
            <person name="Hubner S."/>
            <person name="Bellec A."/>
            <person name="Berard A."/>
            <person name="Berges H."/>
            <person name="Blanchet N."/>
            <person name="Boniface M.C."/>
            <person name="Brunel D."/>
            <person name="Catrice O."/>
            <person name="Chaidir N."/>
            <person name="Claudel C."/>
            <person name="Donnadieu C."/>
            <person name="Faraut T."/>
            <person name="Fievet G."/>
            <person name="Helmstetter N."/>
            <person name="King M."/>
            <person name="Knapp S.J."/>
            <person name="Lai Z."/>
            <person name="Le Paslier M.C."/>
            <person name="Lippi Y."/>
            <person name="Lorenzon L."/>
            <person name="Mandel J.R."/>
            <person name="Marage G."/>
            <person name="Marchand G."/>
            <person name="Marquand E."/>
            <person name="Bret-Mestries E."/>
            <person name="Morien E."/>
            <person name="Nambeesan S."/>
            <person name="Nguyen T."/>
            <person name="Pegot-Espagnet P."/>
            <person name="Pouilly N."/>
            <person name="Raftis F."/>
            <person name="Sallet E."/>
            <person name="Schiex T."/>
            <person name="Thomas J."/>
            <person name="Vandecasteele C."/>
            <person name="Vares D."/>
            <person name="Vear F."/>
            <person name="Vautrin S."/>
            <person name="Crespi M."/>
            <person name="Mangin B."/>
            <person name="Burke J.M."/>
            <person name="Salse J."/>
            <person name="Munos S."/>
            <person name="Vincourt P."/>
            <person name="Rieseberg L.H."/>
            <person name="Langlade N.B."/>
        </authorList>
    </citation>
    <scope>NUCLEOTIDE SEQUENCE [LARGE SCALE GENOMIC DNA]</scope>
    <source>
        <strain evidence="2">cv. SF193</strain>
    </source>
</reference>
<dbReference type="EMBL" id="CM007903">
    <property type="protein sequence ID" value="OTF97962.1"/>
    <property type="molecule type" value="Genomic_DNA"/>
</dbReference>
<dbReference type="AlphaFoldDB" id="A0A251SHF1"/>
<proteinExistence type="predicted"/>
<name>A0A251SHF1_HELAN</name>